<dbReference type="OrthoDB" id="5338768at2"/>
<gene>
    <name evidence="2" type="ORF">LPB137_04435</name>
</gene>
<dbReference type="AlphaFoldDB" id="A0A1P8KKR9"/>
<protein>
    <submittedName>
        <fullName evidence="2">Recombination protein RecO</fullName>
    </submittedName>
</protein>
<dbReference type="EMBL" id="CP019070">
    <property type="protein sequence ID" value="APW65140.1"/>
    <property type="molecule type" value="Genomic_DNA"/>
</dbReference>
<feature type="domain" description="DNA replication/recombination mediator RecO N-terminal" evidence="1">
    <location>
        <begin position="1"/>
        <end position="71"/>
    </location>
</feature>
<dbReference type="InterPro" id="IPR022572">
    <property type="entry name" value="DNA_rep/recomb_RecO_N"/>
</dbReference>
<sequence length="204" mass="24406">MQGYIIDIKPVKDDDLIVTILTETSILTTYRFYGARHSNINIGYKIDFELEETRSTIPRLKDVIQLGFPWILDYEKMYCWQRFIKNFKPHLKDLEEIDAFYFYNLDNLVHIMIKQNALRAICESYLSILEYEGRLHTDYECLICENKITENISLVRGFLPVHAKCTYSRIFEIKKIKELFEEKKLINLNDEEVEYLWNIILQGL</sequence>
<dbReference type="KEGG" id="alp:LPB137_04435"/>
<evidence type="ECO:0000313" key="2">
    <source>
        <dbReference type="EMBL" id="APW65140.1"/>
    </source>
</evidence>
<accession>A0A1P8KKR9</accession>
<dbReference type="Pfam" id="PF13114">
    <property type="entry name" value="RecO_N_2"/>
    <property type="match status" value="1"/>
</dbReference>
<keyword evidence="3" id="KW-1185">Reference proteome</keyword>
<dbReference type="RefSeq" id="WP_076084907.1">
    <property type="nucleotide sequence ID" value="NZ_CP019070.1"/>
</dbReference>
<evidence type="ECO:0000313" key="3">
    <source>
        <dbReference type="Proteomes" id="UP000186074"/>
    </source>
</evidence>
<name>A0A1P8KKR9_9BACT</name>
<evidence type="ECO:0000259" key="1">
    <source>
        <dbReference type="Pfam" id="PF13114"/>
    </source>
</evidence>
<dbReference type="Proteomes" id="UP000186074">
    <property type="component" value="Chromosome"/>
</dbReference>
<organism evidence="2 3">
    <name type="scientific">Poseidonibacter parvus</name>
    <dbReference type="NCBI Taxonomy" id="1850254"/>
    <lineage>
        <taxon>Bacteria</taxon>
        <taxon>Pseudomonadati</taxon>
        <taxon>Campylobacterota</taxon>
        <taxon>Epsilonproteobacteria</taxon>
        <taxon>Campylobacterales</taxon>
        <taxon>Arcobacteraceae</taxon>
        <taxon>Poseidonibacter</taxon>
    </lineage>
</organism>
<reference evidence="2 3" key="1">
    <citation type="submission" date="2017-01" db="EMBL/GenBank/DDBJ databases">
        <title>Genome sequencing of Arcobacter sp. LPB0137.</title>
        <authorList>
            <person name="Lee G.-W."/>
            <person name="Yi H."/>
        </authorList>
    </citation>
    <scope>NUCLEOTIDE SEQUENCE [LARGE SCALE GENOMIC DNA]</scope>
    <source>
        <strain evidence="2 3">LPB0137</strain>
    </source>
</reference>
<dbReference type="STRING" id="1850254.LPB137_04435"/>
<dbReference type="NCBIfam" id="NF010483">
    <property type="entry name" value="PRK13908.1"/>
    <property type="match status" value="1"/>
</dbReference>
<proteinExistence type="predicted"/>